<name>A0A8S2UTL3_9BILA</name>
<evidence type="ECO:0000256" key="5">
    <source>
        <dbReference type="SAM" id="MobiDB-lite"/>
    </source>
</evidence>
<evidence type="ECO:0000256" key="3">
    <source>
        <dbReference type="ARBA" id="ARBA00022989"/>
    </source>
</evidence>
<protein>
    <recommendedName>
        <fullName evidence="9">Acetyl-coenzyme A transporter 1</fullName>
    </recommendedName>
</protein>
<reference evidence="7" key="1">
    <citation type="submission" date="2021-02" db="EMBL/GenBank/DDBJ databases">
        <authorList>
            <person name="Nowell W R."/>
        </authorList>
    </citation>
    <scope>NUCLEOTIDE SEQUENCE</scope>
</reference>
<gene>
    <name evidence="7" type="ORF">TMI583_LOCUS41606</name>
</gene>
<evidence type="ECO:0000313" key="7">
    <source>
        <dbReference type="EMBL" id="CAF4361804.1"/>
    </source>
</evidence>
<comment type="subcellular location">
    <subcellularLocation>
        <location evidence="1">Membrane</location>
        <topology evidence="1">Multi-pass membrane protein</topology>
    </subcellularLocation>
</comment>
<feature type="transmembrane region" description="Helical" evidence="6">
    <location>
        <begin position="324"/>
        <end position="347"/>
    </location>
</feature>
<feature type="transmembrane region" description="Helical" evidence="6">
    <location>
        <begin position="454"/>
        <end position="472"/>
    </location>
</feature>
<evidence type="ECO:0000256" key="2">
    <source>
        <dbReference type="ARBA" id="ARBA00022692"/>
    </source>
</evidence>
<evidence type="ECO:0000256" key="4">
    <source>
        <dbReference type="ARBA" id="ARBA00023136"/>
    </source>
</evidence>
<feature type="transmembrane region" description="Helical" evidence="6">
    <location>
        <begin position="354"/>
        <end position="374"/>
    </location>
</feature>
<dbReference type="PANTHER" id="PTHR12778:SF9">
    <property type="entry name" value="ACETYL-COENZYME A TRANSPORTER 1"/>
    <property type="match status" value="1"/>
</dbReference>
<dbReference type="PANTHER" id="PTHR12778">
    <property type="entry name" value="SOLUTE CARRIER FAMILY 33 ACETYL-COA TRANSPORTER -RELATED"/>
    <property type="match status" value="1"/>
</dbReference>
<keyword evidence="4 6" id="KW-0472">Membrane</keyword>
<evidence type="ECO:0000313" key="8">
    <source>
        <dbReference type="Proteomes" id="UP000682733"/>
    </source>
</evidence>
<proteinExistence type="predicted"/>
<keyword evidence="3 6" id="KW-1133">Transmembrane helix</keyword>
<dbReference type="Pfam" id="PF13000">
    <property type="entry name" value="Acatn"/>
    <property type="match status" value="3"/>
</dbReference>
<feature type="region of interest" description="Disordered" evidence="5">
    <location>
        <begin position="494"/>
        <end position="516"/>
    </location>
</feature>
<dbReference type="AlphaFoldDB" id="A0A8S2UTL3"/>
<feature type="compositionally biased region" description="Polar residues" evidence="5">
    <location>
        <begin position="504"/>
        <end position="516"/>
    </location>
</feature>
<feature type="transmembrane region" description="Helical" evidence="6">
    <location>
        <begin position="257"/>
        <end position="277"/>
    </location>
</feature>
<feature type="transmembrane region" description="Helical" evidence="6">
    <location>
        <begin position="20"/>
        <end position="43"/>
    </location>
</feature>
<dbReference type="EMBL" id="CAJOBA010065935">
    <property type="protein sequence ID" value="CAF4361804.1"/>
    <property type="molecule type" value="Genomic_DNA"/>
</dbReference>
<dbReference type="Gene3D" id="1.20.1250.20">
    <property type="entry name" value="MFS general substrate transporter like domains"/>
    <property type="match status" value="1"/>
</dbReference>
<dbReference type="SUPFAM" id="SSF103473">
    <property type="entry name" value="MFS general substrate transporter"/>
    <property type="match status" value="1"/>
</dbReference>
<comment type="caution">
    <text evidence="7">The sequence shown here is derived from an EMBL/GenBank/DDBJ whole genome shotgun (WGS) entry which is preliminary data.</text>
</comment>
<dbReference type="GO" id="GO:0016020">
    <property type="term" value="C:membrane"/>
    <property type="evidence" value="ECO:0007669"/>
    <property type="project" value="UniProtKB-SubCell"/>
</dbReference>
<dbReference type="GO" id="GO:0035348">
    <property type="term" value="P:acetyl-CoA transmembrane transport"/>
    <property type="evidence" value="ECO:0007669"/>
    <property type="project" value="InterPro"/>
</dbReference>
<dbReference type="GO" id="GO:0008521">
    <property type="term" value="F:acetyl-CoA transmembrane transporter activity"/>
    <property type="evidence" value="ECO:0007669"/>
    <property type="project" value="InterPro"/>
</dbReference>
<evidence type="ECO:0008006" key="9">
    <source>
        <dbReference type="Google" id="ProtNLM"/>
    </source>
</evidence>
<dbReference type="InterPro" id="IPR024371">
    <property type="entry name" value="AcetylCoA_trans_1-like"/>
</dbReference>
<dbReference type="InterPro" id="IPR004752">
    <property type="entry name" value="AmpG_permease/AT-1"/>
</dbReference>
<sequence length="516" mass="59007">MTNEQTSNKLLSKPNWKRDIFNICLLLVLYLLQGIIIGIAYSISLLLQEYGSSWNEQGTYSFAHWPFNLKLLWAPIIDSVFIKHFGRRKTWLIPIQLLIGVTLIILSFRITSLLIERKVLILTIIFFFLYLLIASQDICVDGWALNLLAKENVGWASTCQTVGQIMGRFLGQTVFLILGSKDFSNQYIRKILSLPEQPYGIISFSKFFLFWGITFIIVTLLIAIFKREIEDENENQNIIETYLITIKLFKKSCIRQLTLILLTLPIGFAATYSITKLKLIQYGITKESLALTAIPLIFVQILIPFIISHWTIGPKPLNILIYSYIPRLVTGILLAIFVCVTPLFQILNSKSFHWYYYLILIILFGINEAFFHAMTVSKVAFYAKVSDPKIGGTYMTLLSTIANLGTNLTSTCMLYLATLLTWKSCTVQNLTCNRSEDEKQCTLLNGKCQIKIDAYYIQVGFCIVLGVLWFIWKHHSLNKLQVVPLHKWNIKTDDNPPSKEDSLENTTTGLVDNLTL</sequence>
<accession>A0A8S2UTL3</accession>
<evidence type="ECO:0000256" key="1">
    <source>
        <dbReference type="ARBA" id="ARBA00004141"/>
    </source>
</evidence>
<feature type="transmembrane region" description="Helical" evidence="6">
    <location>
        <begin position="199"/>
        <end position="225"/>
    </location>
</feature>
<evidence type="ECO:0000256" key="6">
    <source>
        <dbReference type="SAM" id="Phobius"/>
    </source>
</evidence>
<feature type="transmembrane region" description="Helical" evidence="6">
    <location>
        <begin position="394"/>
        <end position="416"/>
    </location>
</feature>
<feature type="transmembrane region" description="Helical" evidence="6">
    <location>
        <begin position="119"/>
        <end position="135"/>
    </location>
</feature>
<organism evidence="7 8">
    <name type="scientific">Didymodactylos carnosus</name>
    <dbReference type="NCBI Taxonomy" id="1234261"/>
    <lineage>
        <taxon>Eukaryota</taxon>
        <taxon>Metazoa</taxon>
        <taxon>Spiralia</taxon>
        <taxon>Gnathifera</taxon>
        <taxon>Rotifera</taxon>
        <taxon>Eurotatoria</taxon>
        <taxon>Bdelloidea</taxon>
        <taxon>Philodinida</taxon>
        <taxon>Philodinidae</taxon>
        <taxon>Didymodactylos</taxon>
    </lineage>
</organism>
<dbReference type="Proteomes" id="UP000682733">
    <property type="component" value="Unassembled WGS sequence"/>
</dbReference>
<keyword evidence="2 6" id="KW-0812">Transmembrane</keyword>
<dbReference type="InterPro" id="IPR036259">
    <property type="entry name" value="MFS_trans_sf"/>
</dbReference>
<feature type="transmembrane region" description="Helical" evidence="6">
    <location>
        <begin position="91"/>
        <end position="112"/>
    </location>
</feature>
<feature type="transmembrane region" description="Helical" evidence="6">
    <location>
        <begin position="289"/>
        <end position="312"/>
    </location>
</feature>